<dbReference type="CDD" id="cd06583">
    <property type="entry name" value="PGRP"/>
    <property type="match status" value="1"/>
</dbReference>
<accession>A0A1H6BEW3</accession>
<dbReference type="InterPro" id="IPR002477">
    <property type="entry name" value="Peptidoglycan-bd-like"/>
</dbReference>
<dbReference type="Pfam" id="PF01510">
    <property type="entry name" value="Amidase_2"/>
    <property type="match status" value="1"/>
</dbReference>
<evidence type="ECO:0000313" key="3">
    <source>
        <dbReference type="Proteomes" id="UP000236743"/>
    </source>
</evidence>
<dbReference type="OrthoDB" id="9798982at2"/>
<feature type="domain" description="N-acetylmuramoyl-L-alanine amidase" evidence="1">
    <location>
        <begin position="82"/>
        <end position="226"/>
    </location>
</feature>
<evidence type="ECO:0000313" key="2">
    <source>
        <dbReference type="EMBL" id="SEG59309.1"/>
    </source>
</evidence>
<sequence length="252" mass="26588">MDKREAQAALLSLGYDMGETGPKKDGVDGDWGKTSKTVCAIFQRGRGLAAMGELTPATIKALLAAVAAKNDGAGQPGAGAQLPSDWLPPARISRVIVHWTAGNHRASQLDRSHYHILIEYDAKLIRGIPSIAMNDAGGVSPGYAAHTLNCNTGSIGVSLCCMAGAIESPFNPGKAPMTREQWAALPPVIAALCRRYDIPVTPRTVLSHAEVQGTLGIKQRQKWDVSRLAFDPIVIGAAACGSLMRAAVSRLL</sequence>
<dbReference type="SMART" id="SM00644">
    <property type="entry name" value="Ami_2"/>
    <property type="match status" value="1"/>
</dbReference>
<dbReference type="RefSeq" id="WP_103873778.1">
    <property type="nucleotide sequence ID" value="NZ_FNUY01000007.1"/>
</dbReference>
<dbReference type="InterPro" id="IPR036365">
    <property type="entry name" value="PGBD-like_sf"/>
</dbReference>
<gene>
    <name evidence="2" type="ORF">SAMN04488115_107189</name>
</gene>
<dbReference type="InterPro" id="IPR002502">
    <property type="entry name" value="Amidase_domain"/>
</dbReference>
<dbReference type="SUPFAM" id="SSF47090">
    <property type="entry name" value="PGBD-like"/>
    <property type="match status" value="1"/>
</dbReference>
<reference evidence="2 3" key="1">
    <citation type="submission" date="2016-10" db="EMBL/GenBank/DDBJ databases">
        <authorList>
            <person name="de Groot N.N."/>
        </authorList>
    </citation>
    <scope>NUCLEOTIDE SEQUENCE [LARGE SCALE GENOMIC DNA]</scope>
    <source>
        <strain evidence="2 3">DSM 26656</strain>
    </source>
</reference>
<dbReference type="GO" id="GO:0009253">
    <property type="term" value="P:peptidoglycan catabolic process"/>
    <property type="evidence" value="ECO:0007669"/>
    <property type="project" value="InterPro"/>
</dbReference>
<dbReference type="EMBL" id="FNUY01000007">
    <property type="protein sequence ID" value="SEG59309.1"/>
    <property type="molecule type" value="Genomic_DNA"/>
</dbReference>
<organism evidence="2 3">
    <name type="scientific">Bosea lathyri</name>
    <dbReference type="NCBI Taxonomy" id="1036778"/>
    <lineage>
        <taxon>Bacteria</taxon>
        <taxon>Pseudomonadati</taxon>
        <taxon>Pseudomonadota</taxon>
        <taxon>Alphaproteobacteria</taxon>
        <taxon>Hyphomicrobiales</taxon>
        <taxon>Boseaceae</taxon>
        <taxon>Bosea</taxon>
    </lineage>
</organism>
<protein>
    <submittedName>
        <fullName evidence="2">Putative peptidoglycan binding domain-containing protein</fullName>
    </submittedName>
</protein>
<dbReference type="GO" id="GO:0008745">
    <property type="term" value="F:N-acetylmuramoyl-L-alanine amidase activity"/>
    <property type="evidence" value="ECO:0007669"/>
    <property type="project" value="InterPro"/>
</dbReference>
<dbReference type="Proteomes" id="UP000236743">
    <property type="component" value="Unassembled WGS sequence"/>
</dbReference>
<dbReference type="AlphaFoldDB" id="A0A1H6BEW3"/>
<dbReference type="Gene3D" id="1.10.101.10">
    <property type="entry name" value="PGBD-like superfamily/PGBD"/>
    <property type="match status" value="1"/>
</dbReference>
<evidence type="ECO:0000259" key="1">
    <source>
        <dbReference type="SMART" id="SM00644"/>
    </source>
</evidence>
<proteinExistence type="predicted"/>
<name>A0A1H6BEW3_9HYPH</name>
<dbReference type="InterPro" id="IPR036505">
    <property type="entry name" value="Amidase/PGRP_sf"/>
</dbReference>
<dbReference type="SUPFAM" id="SSF55846">
    <property type="entry name" value="N-acetylmuramoyl-L-alanine amidase-like"/>
    <property type="match status" value="1"/>
</dbReference>
<dbReference type="Pfam" id="PF01471">
    <property type="entry name" value="PG_binding_1"/>
    <property type="match status" value="1"/>
</dbReference>
<dbReference type="InterPro" id="IPR036366">
    <property type="entry name" value="PGBDSf"/>
</dbReference>
<keyword evidence="3" id="KW-1185">Reference proteome</keyword>
<dbReference type="Gene3D" id="3.40.80.10">
    <property type="entry name" value="Peptidoglycan recognition protein-like"/>
    <property type="match status" value="1"/>
</dbReference>